<dbReference type="InterPro" id="IPR013974">
    <property type="entry name" value="SAF"/>
</dbReference>
<reference evidence="2 3" key="1">
    <citation type="submission" date="2014-03" db="EMBL/GenBank/DDBJ databases">
        <title>Bradyrhizobium valentinum sp. nov., isolated from effective nodules of Lupinus mariae-josephae, a lupine endemic of basic-lime soils in Eastern Spain.</title>
        <authorList>
            <person name="Duran D."/>
            <person name="Rey L."/>
            <person name="Navarro A."/>
            <person name="Busquets A."/>
            <person name="Imperial J."/>
            <person name="Ruiz-Argueso T."/>
        </authorList>
    </citation>
    <scope>NUCLEOTIDE SEQUENCE [LARGE SCALE GENOMIC DNA]</scope>
    <source>
        <strain evidence="2 3">CCBAU 23086</strain>
    </source>
</reference>
<keyword evidence="2" id="KW-0966">Cell projection</keyword>
<keyword evidence="2" id="KW-0969">Cilium</keyword>
<sequence>MNLYAKLLAREAERRPIRVGLIGAGKFGAMYLHQAPRTPGVHIVGIADLSPSRAIENLKRVGWAEERYGAVTLDDALKNGTTHLTDNWEALVKFHGIDVIAECTGNPVAAVEHCLAAFSAGKPIINVTVEADAFCGPILAHKARQAGVIYSLAYGDQPALACDLVDWARACGFPVVAAGRGHKWLPKYRESTPETVWDHWGLTAEQAARGGMNPKMFNAFLDGSKPAIESAAIANATGLEAPSQGLAFPPGSVDDIPTLMRPRSEGGVLEAKGQVEVVSCLTVDGAQIPNDIRKGVWVCFEGDSEYIRNCFEEYNVVTDPTGRYMSSYKKWHLIGLELGISVAAIALRGEPTGVATCFNADVAATAKKNLRPGDTLDGEGGYTVFGKLTPASMSLAEGYLPLGLAHDVRLTRPVAKDSCITWADVAIDETLSAVRIRKEQEALYSSAAGQTGA</sequence>
<dbReference type="CDD" id="cd11616">
    <property type="entry name" value="SAF_DH_OX_like"/>
    <property type="match status" value="1"/>
</dbReference>
<dbReference type="SUPFAM" id="SSF51735">
    <property type="entry name" value="NAD(P)-binding Rossmann-fold domains"/>
    <property type="match status" value="1"/>
</dbReference>
<dbReference type="EMBL" id="LLYB01000055">
    <property type="protein sequence ID" value="KRR25519.1"/>
    <property type="molecule type" value="Genomic_DNA"/>
</dbReference>
<dbReference type="Proteomes" id="UP000051660">
    <property type="component" value="Unassembled WGS sequence"/>
</dbReference>
<dbReference type="OrthoDB" id="9777844at2"/>
<gene>
    <name evidence="2" type="ORF">CQ14_17750</name>
</gene>
<comment type="caution">
    <text evidence="2">The sequence shown here is derived from an EMBL/GenBank/DDBJ whole genome shotgun (WGS) entry which is preliminary data.</text>
</comment>
<dbReference type="AlphaFoldDB" id="A0A0R3N5N0"/>
<keyword evidence="2" id="KW-0282">Flagellum</keyword>
<dbReference type="Gene3D" id="3.40.50.720">
    <property type="entry name" value="NAD(P)-binding Rossmann-like Domain"/>
    <property type="match status" value="1"/>
</dbReference>
<dbReference type="PANTHER" id="PTHR37850:SF3">
    <property type="entry name" value="BLR7815 PROTEIN"/>
    <property type="match status" value="1"/>
</dbReference>
<evidence type="ECO:0000313" key="2">
    <source>
        <dbReference type="EMBL" id="KRR25519.1"/>
    </source>
</evidence>
<accession>A0A0R3N5N0</accession>
<evidence type="ECO:0000313" key="3">
    <source>
        <dbReference type="Proteomes" id="UP000051660"/>
    </source>
</evidence>
<evidence type="ECO:0000259" key="1">
    <source>
        <dbReference type="SMART" id="SM00858"/>
    </source>
</evidence>
<organism evidence="2 3">
    <name type="scientific">Bradyrhizobium lablabi</name>
    <dbReference type="NCBI Taxonomy" id="722472"/>
    <lineage>
        <taxon>Bacteria</taxon>
        <taxon>Pseudomonadati</taxon>
        <taxon>Pseudomonadota</taxon>
        <taxon>Alphaproteobacteria</taxon>
        <taxon>Hyphomicrobiales</taxon>
        <taxon>Nitrobacteraceae</taxon>
        <taxon>Bradyrhizobium</taxon>
    </lineage>
</organism>
<dbReference type="SMART" id="SM00858">
    <property type="entry name" value="SAF"/>
    <property type="match status" value="1"/>
</dbReference>
<dbReference type="Pfam" id="PF21135">
    <property type="entry name" value="DRL_cat"/>
    <property type="match status" value="1"/>
</dbReference>
<dbReference type="PANTHER" id="PTHR37850">
    <property type="entry name" value="STRU PROTEIN"/>
    <property type="match status" value="1"/>
</dbReference>
<dbReference type="RefSeq" id="WP_057857706.1">
    <property type="nucleotide sequence ID" value="NZ_LLYB01000055.1"/>
</dbReference>
<dbReference type="InterPro" id="IPR048423">
    <property type="entry name" value="DRL_cat"/>
</dbReference>
<dbReference type="InterPro" id="IPR036291">
    <property type="entry name" value="NAD(P)-bd_dom_sf"/>
</dbReference>
<protein>
    <submittedName>
        <fullName evidence="2">Flagellar biosynthesis protein FlgA</fullName>
    </submittedName>
</protein>
<name>A0A0R3N5N0_9BRAD</name>
<feature type="domain" description="SAF" evidence="1">
    <location>
        <begin position="361"/>
        <end position="426"/>
    </location>
</feature>
<proteinExistence type="predicted"/>